<dbReference type="PANTHER" id="PTHR46847:SF1">
    <property type="entry name" value="D-ALLOSE-BINDING PERIPLASMIC PROTEIN-RELATED"/>
    <property type="match status" value="1"/>
</dbReference>
<sequence length="292" mass="31234">MTGSMEGAREAAKVIGWDFRLIDGGGTPSGITAALQKAIDQKPDGIILGAFDAQGEAPLLAQASSKGITVVGWHSGDNPGPLTDPAVFYNVGTDTTKVAQLAAQFAIARSNGHTGTVIFTDDSIPIAHSKAQIMQDTIESCKECSVLSYVSIPLGAAVERTPQKVNHLLSRFGSRWTDSVAINDLYYDGAVSSLRKARKPPAGPPFNTSGGDGSVPAFKRIRAGEYQTATIPEPLHEQGWQLIDELNRAFAGSPPSYYIAPLHVVTKKNIGSGNVYEPPNGYRDHYRAVWQR</sequence>
<comment type="similarity">
    <text evidence="2">Belongs to the bacterial solute-binding protein 2 family.</text>
</comment>
<dbReference type="InterPro" id="IPR028082">
    <property type="entry name" value="Peripla_BP_I"/>
</dbReference>
<name>A0AAU1I9I4_9ACTN</name>
<evidence type="ECO:0000259" key="4">
    <source>
        <dbReference type="Pfam" id="PF13407"/>
    </source>
</evidence>
<feature type="domain" description="Periplasmic binding protein" evidence="4">
    <location>
        <begin position="5"/>
        <end position="252"/>
    </location>
</feature>
<comment type="subcellular location">
    <subcellularLocation>
        <location evidence="1">Cell envelope</location>
    </subcellularLocation>
</comment>
<dbReference type="PANTHER" id="PTHR46847">
    <property type="entry name" value="D-ALLOSE-BINDING PERIPLASMIC PROTEIN-RELATED"/>
    <property type="match status" value="1"/>
</dbReference>
<reference evidence="5" key="1">
    <citation type="submission" date="2022-10" db="EMBL/GenBank/DDBJ databases">
        <title>The complete genomes of actinobacterial strains from the NBC collection.</title>
        <authorList>
            <person name="Joergensen T.S."/>
            <person name="Alvarez Arevalo M."/>
            <person name="Sterndorff E.B."/>
            <person name="Faurdal D."/>
            <person name="Vuksanovic O."/>
            <person name="Mourched A.-S."/>
            <person name="Charusanti P."/>
            <person name="Shaw S."/>
            <person name="Blin K."/>
            <person name="Weber T."/>
        </authorList>
    </citation>
    <scope>NUCLEOTIDE SEQUENCE</scope>
    <source>
        <strain evidence="5">NBC 00180</strain>
    </source>
</reference>
<dbReference type="EMBL" id="CP108140">
    <property type="protein sequence ID" value="WTP91288.1"/>
    <property type="molecule type" value="Genomic_DNA"/>
</dbReference>
<dbReference type="GO" id="GO:0030246">
    <property type="term" value="F:carbohydrate binding"/>
    <property type="evidence" value="ECO:0007669"/>
    <property type="project" value="UniProtKB-ARBA"/>
</dbReference>
<evidence type="ECO:0000256" key="3">
    <source>
        <dbReference type="ARBA" id="ARBA00022729"/>
    </source>
</evidence>
<dbReference type="Gene3D" id="3.40.50.2300">
    <property type="match status" value="2"/>
</dbReference>
<gene>
    <name evidence="5" type="ORF">OG477_40830</name>
</gene>
<protein>
    <submittedName>
        <fullName evidence="5">Substrate-binding domain-containing protein</fullName>
    </submittedName>
</protein>
<evidence type="ECO:0000313" key="5">
    <source>
        <dbReference type="EMBL" id="WTP91288.1"/>
    </source>
</evidence>
<keyword evidence="3" id="KW-0732">Signal</keyword>
<organism evidence="5">
    <name type="scientific">Streptomyces sp. NBC_00180</name>
    <dbReference type="NCBI Taxonomy" id="2903632"/>
    <lineage>
        <taxon>Bacteria</taxon>
        <taxon>Bacillati</taxon>
        <taxon>Actinomycetota</taxon>
        <taxon>Actinomycetes</taxon>
        <taxon>Kitasatosporales</taxon>
        <taxon>Streptomycetaceae</taxon>
        <taxon>Streptomyces</taxon>
    </lineage>
</organism>
<dbReference type="SUPFAM" id="SSF53822">
    <property type="entry name" value="Periplasmic binding protein-like I"/>
    <property type="match status" value="1"/>
</dbReference>
<evidence type="ECO:0000256" key="2">
    <source>
        <dbReference type="ARBA" id="ARBA00007639"/>
    </source>
</evidence>
<evidence type="ECO:0000256" key="1">
    <source>
        <dbReference type="ARBA" id="ARBA00004196"/>
    </source>
</evidence>
<dbReference type="GO" id="GO:0030313">
    <property type="term" value="C:cell envelope"/>
    <property type="evidence" value="ECO:0007669"/>
    <property type="project" value="UniProtKB-SubCell"/>
</dbReference>
<proteinExistence type="inferred from homology"/>
<dbReference type="InterPro" id="IPR025997">
    <property type="entry name" value="SBP_2_dom"/>
</dbReference>
<dbReference type="AlphaFoldDB" id="A0AAU1I9I4"/>
<accession>A0AAU1I9I4</accession>
<dbReference type="Pfam" id="PF13407">
    <property type="entry name" value="Peripla_BP_4"/>
    <property type="match status" value="1"/>
</dbReference>